<comment type="caution">
    <text evidence="2">The sequence shown here is derived from an EMBL/GenBank/DDBJ whole genome shotgun (WGS) entry which is preliminary data.</text>
</comment>
<organism evidence="2 3">
    <name type="scientific">Candidatus Synchoanobacter obligatus</name>
    <dbReference type="NCBI Taxonomy" id="2919597"/>
    <lineage>
        <taxon>Bacteria</taxon>
        <taxon>Pseudomonadati</taxon>
        <taxon>Pseudomonadota</taxon>
        <taxon>Gammaproteobacteria</taxon>
        <taxon>Candidatus Comchoanobacterales</taxon>
        <taxon>Candidatus Comchoanobacteraceae</taxon>
        <taxon>Candidatus Synchoanobacter</taxon>
    </lineage>
</organism>
<accession>A0ABT1L5S6</accession>
<keyword evidence="1" id="KW-1133">Transmembrane helix</keyword>
<name>A0ABT1L5S6_9GAMM</name>
<gene>
    <name evidence="2" type="ORF">MKS91_04455</name>
</gene>
<evidence type="ECO:0000313" key="3">
    <source>
        <dbReference type="Proteomes" id="UP001320768"/>
    </source>
</evidence>
<proteinExistence type="predicted"/>
<evidence type="ECO:0000313" key="2">
    <source>
        <dbReference type="EMBL" id="MCP8352535.1"/>
    </source>
</evidence>
<keyword evidence="3" id="KW-1185">Reference proteome</keyword>
<reference evidence="2 3" key="1">
    <citation type="journal article" date="2022" name="Nat. Microbiol.">
        <title>The microbiome of a bacterivorous marine choanoflagellate contains a resource-demanding obligate bacterial associate.</title>
        <authorList>
            <person name="Needham D.M."/>
            <person name="Poirier C."/>
            <person name="Bachy C."/>
            <person name="George E.E."/>
            <person name="Wilken S."/>
            <person name="Yung C.C.M."/>
            <person name="Limardo A.J."/>
            <person name="Morando M."/>
            <person name="Sudek L."/>
            <person name="Malmstrom R.R."/>
            <person name="Keeling P.J."/>
            <person name="Santoro A.E."/>
            <person name="Worden A.Z."/>
        </authorList>
    </citation>
    <scope>NUCLEOTIDE SEQUENCE [LARGE SCALE GENOMIC DNA]</scope>
    <source>
        <strain evidence="2 3">Comchoano-2</strain>
    </source>
</reference>
<dbReference type="EMBL" id="JAKUDN010000002">
    <property type="protein sequence ID" value="MCP8352535.1"/>
    <property type="molecule type" value="Genomic_DNA"/>
</dbReference>
<keyword evidence="1" id="KW-0812">Transmembrane</keyword>
<dbReference type="RefSeq" id="WP_258569640.1">
    <property type="nucleotide sequence ID" value="NZ_JAKUDN010000002.1"/>
</dbReference>
<feature type="transmembrane region" description="Helical" evidence="1">
    <location>
        <begin position="368"/>
        <end position="392"/>
    </location>
</feature>
<dbReference type="Proteomes" id="UP001320768">
    <property type="component" value="Unassembled WGS sequence"/>
</dbReference>
<evidence type="ECO:0000256" key="1">
    <source>
        <dbReference type="SAM" id="Phobius"/>
    </source>
</evidence>
<keyword evidence="1" id="KW-0472">Membrane</keyword>
<sequence length="462" mass="51432">MYLYYLITFILTSLRPGEASQAFFFKDTTEDTISLHLLLTYFLNTLSAQSIGKLKDLVSQQDIYPVQMTHTQNLLILQIAYAHNHATSMLQKILSHQEDGDNITLHILQQSFLHLLIHHLTFKQLNERQQQVLLTKLSECSSSNAVAEVFGSDLLKHSEPHTHDDLNPDLSMTDFGGGSGEPGFQLLSDGSLVDKRLATGSPDGGDEANAFNHLLKDLLIRLLRFHSLYYESSNPNAHSLETAIIHMLQPFGSTETQTILIDEAFALHERAIIAFINYRTGADATVATQIYHRLCGITNPKAQQIEFANCLILPGYALDQSVQPDTSIQQALNHSLTQVYPAIPRGTSAVDWLISSQYSDYLSHTASMVFSIFNTLLAPILLMFSIVLCLAFHISIPTACFTVIGTAALSLCSQYYTKHYIIPKYVNHVRSMHILNPFSAAAAPNAEVTKGPTKTSWLSFIF</sequence>
<protein>
    <submittedName>
        <fullName evidence="2">Uncharacterized protein</fullName>
    </submittedName>
</protein>